<dbReference type="SUPFAM" id="SSF51905">
    <property type="entry name" value="FAD/NAD(P)-binding domain"/>
    <property type="match status" value="1"/>
</dbReference>
<name>X0VJL3_9ZZZZ</name>
<dbReference type="GO" id="GO:0006103">
    <property type="term" value="P:2-oxoglutarate metabolic process"/>
    <property type="evidence" value="ECO:0007669"/>
    <property type="project" value="TreeGrafter"/>
</dbReference>
<evidence type="ECO:0000259" key="2">
    <source>
        <dbReference type="Pfam" id="PF02852"/>
    </source>
</evidence>
<dbReference type="GO" id="GO:0004148">
    <property type="term" value="F:dihydrolipoyl dehydrogenase (NADH) activity"/>
    <property type="evidence" value="ECO:0007669"/>
    <property type="project" value="TreeGrafter"/>
</dbReference>
<accession>X0VJL3</accession>
<evidence type="ECO:0000313" key="3">
    <source>
        <dbReference type="EMBL" id="GAG11402.1"/>
    </source>
</evidence>
<dbReference type="PANTHER" id="PTHR22912">
    <property type="entry name" value="DISULFIDE OXIDOREDUCTASE"/>
    <property type="match status" value="1"/>
</dbReference>
<feature type="domain" description="Pyridine nucleotide-disulphide oxidoreductase dimerisation" evidence="2">
    <location>
        <begin position="57"/>
        <end position="166"/>
    </location>
</feature>
<sequence length="187" mass="20307">HGYVIVNEFLETSKPNIWACGDAIGKHMFKHVANYDVGIAWNNSQGTHKTPADYSTVPHAVFSYPEVAGVGLTTPEAIATGKRVAVGKYNYANTGKGEAMGKPPGFVKVLVDADNFELLGGHIIGHQASVLVHELIAIMATKDKSALPLTRAMHIHPALSEVVERAFWRLEQASQDHGEPDQHTHSH</sequence>
<dbReference type="InterPro" id="IPR016156">
    <property type="entry name" value="FAD/NAD-linked_Rdtase_dimer_sf"/>
</dbReference>
<evidence type="ECO:0000256" key="1">
    <source>
        <dbReference type="ARBA" id="ARBA00023027"/>
    </source>
</evidence>
<dbReference type="InterPro" id="IPR050151">
    <property type="entry name" value="Class-I_Pyr_Nuc-Dis_Oxidored"/>
</dbReference>
<dbReference type="InterPro" id="IPR036188">
    <property type="entry name" value="FAD/NAD-bd_sf"/>
</dbReference>
<dbReference type="Gene3D" id="3.30.390.30">
    <property type="match status" value="1"/>
</dbReference>
<comment type="caution">
    <text evidence="3">The sequence shown here is derived from an EMBL/GenBank/DDBJ whole genome shotgun (WGS) entry which is preliminary data.</text>
</comment>
<proteinExistence type="predicted"/>
<dbReference type="PRINTS" id="PR00411">
    <property type="entry name" value="PNDRDTASEI"/>
</dbReference>
<dbReference type="AlphaFoldDB" id="X0VJL3"/>
<reference evidence="3" key="1">
    <citation type="journal article" date="2014" name="Front. Microbiol.">
        <title>High frequency of phylogenetically diverse reductive dehalogenase-homologous genes in deep subseafloor sedimentary metagenomes.</title>
        <authorList>
            <person name="Kawai M."/>
            <person name="Futagami T."/>
            <person name="Toyoda A."/>
            <person name="Takaki Y."/>
            <person name="Nishi S."/>
            <person name="Hori S."/>
            <person name="Arai W."/>
            <person name="Tsubouchi T."/>
            <person name="Morono Y."/>
            <person name="Uchiyama I."/>
            <person name="Ito T."/>
            <person name="Fujiyama A."/>
            <person name="Inagaki F."/>
            <person name="Takami H."/>
        </authorList>
    </citation>
    <scope>NUCLEOTIDE SEQUENCE</scope>
    <source>
        <strain evidence="3">Expedition CK06-06</strain>
    </source>
</reference>
<dbReference type="SUPFAM" id="SSF55424">
    <property type="entry name" value="FAD/NAD-linked reductases, dimerisation (C-terminal) domain"/>
    <property type="match status" value="1"/>
</dbReference>
<organism evidence="3">
    <name type="scientific">marine sediment metagenome</name>
    <dbReference type="NCBI Taxonomy" id="412755"/>
    <lineage>
        <taxon>unclassified sequences</taxon>
        <taxon>metagenomes</taxon>
        <taxon>ecological metagenomes</taxon>
    </lineage>
</organism>
<dbReference type="GO" id="GO:0050660">
    <property type="term" value="F:flavin adenine dinucleotide binding"/>
    <property type="evidence" value="ECO:0007669"/>
    <property type="project" value="TreeGrafter"/>
</dbReference>
<dbReference type="Gene3D" id="3.50.50.60">
    <property type="entry name" value="FAD/NAD(P)-binding domain"/>
    <property type="match status" value="1"/>
</dbReference>
<dbReference type="Pfam" id="PF02852">
    <property type="entry name" value="Pyr_redox_dim"/>
    <property type="match status" value="1"/>
</dbReference>
<feature type="non-terminal residue" evidence="3">
    <location>
        <position position="1"/>
    </location>
</feature>
<protein>
    <recommendedName>
        <fullName evidence="2">Pyridine nucleotide-disulphide oxidoreductase dimerisation domain-containing protein</fullName>
    </recommendedName>
</protein>
<dbReference type="EMBL" id="BARS01020790">
    <property type="protein sequence ID" value="GAG11402.1"/>
    <property type="molecule type" value="Genomic_DNA"/>
</dbReference>
<dbReference type="PANTHER" id="PTHR22912:SF151">
    <property type="entry name" value="DIHYDROLIPOYL DEHYDROGENASE, MITOCHONDRIAL"/>
    <property type="match status" value="1"/>
</dbReference>
<gene>
    <name evidence="3" type="ORF">S01H1_33481</name>
</gene>
<keyword evidence="1" id="KW-0520">NAD</keyword>
<dbReference type="InterPro" id="IPR004099">
    <property type="entry name" value="Pyr_nucl-diS_OxRdtase_dimer"/>
</dbReference>